<dbReference type="GO" id="GO:0004176">
    <property type="term" value="F:ATP-dependent peptidase activity"/>
    <property type="evidence" value="ECO:0007669"/>
    <property type="project" value="InterPro"/>
</dbReference>
<feature type="domain" description="Lon proteolytic" evidence="2">
    <location>
        <begin position="148"/>
        <end position="225"/>
    </location>
</feature>
<dbReference type="GO" id="GO:0004252">
    <property type="term" value="F:serine-type endopeptidase activity"/>
    <property type="evidence" value="ECO:0007669"/>
    <property type="project" value="InterPro"/>
</dbReference>
<gene>
    <name evidence="3" type="ORF">UFOPK4049_00827</name>
</gene>
<dbReference type="SUPFAM" id="SSF54211">
    <property type="entry name" value="Ribosomal protein S5 domain 2-like"/>
    <property type="match status" value="1"/>
</dbReference>
<evidence type="ECO:0000313" key="3">
    <source>
        <dbReference type="EMBL" id="CAB5006962.1"/>
    </source>
</evidence>
<dbReference type="GO" id="GO:0006508">
    <property type="term" value="P:proteolysis"/>
    <property type="evidence" value="ECO:0007669"/>
    <property type="project" value="InterPro"/>
</dbReference>
<dbReference type="Gene3D" id="3.30.230.10">
    <property type="match status" value="1"/>
</dbReference>
<keyword evidence="1" id="KW-1133">Transmembrane helix</keyword>
<keyword evidence="1" id="KW-0472">Membrane</keyword>
<accession>A0A6J7PX04</accession>
<proteinExistence type="predicted"/>
<feature type="transmembrane region" description="Helical" evidence="1">
    <location>
        <begin position="6"/>
        <end position="31"/>
    </location>
</feature>
<dbReference type="EMBL" id="CAFBPB010000100">
    <property type="protein sequence ID" value="CAB5006962.1"/>
    <property type="molecule type" value="Genomic_DNA"/>
</dbReference>
<dbReference type="AlphaFoldDB" id="A0A6J7PX04"/>
<organism evidence="3">
    <name type="scientific">freshwater metagenome</name>
    <dbReference type="NCBI Taxonomy" id="449393"/>
    <lineage>
        <taxon>unclassified sequences</taxon>
        <taxon>metagenomes</taxon>
        <taxon>ecological metagenomes</taxon>
    </lineage>
</organism>
<reference evidence="3" key="1">
    <citation type="submission" date="2020-05" db="EMBL/GenBank/DDBJ databases">
        <authorList>
            <person name="Chiriac C."/>
            <person name="Salcher M."/>
            <person name="Ghai R."/>
            <person name="Kavagutti S V."/>
        </authorList>
    </citation>
    <scope>NUCLEOTIDE SEQUENCE</scope>
</reference>
<evidence type="ECO:0000259" key="2">
    <source>
        <dbReference type="Pfam" id="PF05362"/>
    </source>
</evidence>
<dbReference type="InterPro" id="IPR008269">
    <property type="entry name" value="Lon_proteolytic"/>
</dbReference>
<dbReference type="InterPro" id="IPR014721">
    <property type="entry name" value="Ribsml_uS5_D2-typ_fold_subgr"/>
</dbReference>
<dbReference type="Pfam" id="PF05362">
    <property type="entry name" value="Lon_C"/>
    <property type="match status" value="1"/>
</dbReference>
<keyword evidence="1" id="KW-0812">Transmembrane</keyword>
<protein>
    <submittedName>
        <fullName evidence="3">Unannotated protein</fullName>
    </submittedName>
</protein>
<dbReference type="InterPro" id="IPR020568">
    <property type="entry name" value="Ribosomal_Su5_D2-typ_SF"/>
</dbReference>
<evidence type="ECO:0000256" key="1">
    <source>
        <dbReference type="SAM" id="Phobius"/>
    </source>
</evidence>
<sequence length="250" mass="26755">MVRRSLPAITLTFLTIMAIGLLFLPIPYVILMPGQTTNLLQKELRVTGEKPYTGKGTLSMVSVSATTPSFYVNGSAIIWALLDQRVAAVPKTLVYAPGQSDKEVHAEELADMKSSQDGARVAAGNILHLTPAEIKKTSFTLKDKYTGGPSGGLAFGLAILAKLGDTDFIRNRKIVATGTLDSAGNVGPIGGIDLKLYTAEHAGAKIFLAPERNCVEIHHRPRGMKIYAVATLQEAYSVLSGKSTQLRNCT</sequence>
<name>A0A6J7PX04_9ZZZZ</name>